<dbReference type="InterPro" id="IPR013555">
    <property type="entry name" value="TRP_dom"/>
</dbReference>
<evidence type="ECO:0000256" key="1">
    <source>
        <dbReference type="ARBA" id="ARBA00022448"/>
    </source>
</evidence>
<dbReference type="InterPro" id="IPR002153">
    <property type="entry name" value="TRPC_channel"/>
</dbReference>
<evidence type="ECO:0000256" key="5">
    <source>
        <dbReference type="PROSITE-ProRule" id="PRU00023"/>
    </source>
</evidence>
<accession>A0ABN7PAK0</accession>
<feature type="domain" description="Transient receptor ion channel" evidence="6">
    <location>
        <begin position="107"/>
        <end position="171"/>
    </location>
</feature>
<dbReference type="EMBL" id="CAJPIN010020325">
    <property type="protein sequence ID" value="CAG2062437.1"/>
    <property type="molecule type" value="Genomic_DNA"/>
</dbReference>
<dbReference type="PANTHER" id="PTHR10117">
    <property type="entry name" value="TRANSIENT RECEPTOR POTENTIAL CHANNEL"/>
    <property type="match status" value="1"/>
</dbReference>
<protein>
    <recommendedName>
        <fullName evidence="6">Transient receptor ion channel domain-containing protein</fullName>
    </recommendedName>
</protein>
<dbReference type="PROSITE" id="PS50088">
    <property type="entry name" value="ANK_REPEAT"/>
    <property type="match status" value="1"/>
</dbReference>
<dbReference type="Pfam" id="PF08344">
    <property type="entry name" value="TRP_2"/>
    <property type="match status" value="1"/>
</dbReference>
<reference evidence="7" key="1">
    <citation type="submission" date="2021-03" db="EMBL/GenBank/DDBJ databases">
        <authorList>
            <person name="Tran Van P."/>
        </authorList>
    </citation>
    <scope>NUCLEOTIDE SEQUENCE</scope>
</reference>
<evidence type="ECO:0000256" key="2">
    <source>
        <dbReference type="ARBA" id="ARBA00022737"/>
    </source>
</evidence>
<name>A0ABN7PAK0_TIMPD</name>
<evidence type="ECO:0000313" key="7">
    <source>
        <dbReference type="EMBL" id="CAG2062437.1"/>
    </source>
</evidence>
<organism evidence="7 8">
    <name type="scientific">Timema podura</name>
    <name type="common">Walking stick</name>
    <dbReference type="NCBI Taxonomy" id="61482"/>
    <lineage>
        <taxon>Eukaryota</taxon>
        <taxon>Metazoa</taxon>
        <taxon>Ecdysozoa</taxon>
        <taxon>Arthropoda</taxon>
        <taxon>Hexapoda</taxon>
        <taxon>Insecta</taxon>
        <taxon>Pterygota</taxon>
        <taxon>Neoptera</taxon>
        <taxon>Polyneoptera</taxon>
        <taxon>Phasmatodea</taxon>
        <taxon>Timematodea</taxon>
        <taxon>Timematoidea</taxon>
        <taxon>Timematidae</taxon>
        <taxon>Timema</taxon>
    </lineage>
</organism>
<gene>
    <name evidence="7" type="ORF">TPAB3V08_LOCUS9388</name>
</gene>
<dbReference type="SMART" id="SM01420">
    <property type="entry name" value="TRP_2"/>
    <property type="match status" value="1"/>
</dbReference>
<keyword evidence="3" id="KW-0406">Ion transport</keyword>
<dbReference type="Proteomes" id="UP001153148">
    <property type="component" value="Unassembled WGS sequence"/>
</dbReference>
<evidence type="ECO:0000256" key="4">
    <source>
        <dbReference type="ARBA" id="ARBA00023303"/>
    </source>
</evidence>
<keyword evidence="5" id="KW-0040">ANK repeat</keyword>
<dbReference type="Pfam" id="PF00023">
    <property type="entry name" value="Ank"/>
    <property type="match status" value="2"/>
</dbReference>
<comment type="caution">
    <text evidence="7">The sequence shown here is derived from an EMBL/GenBank/DDBJ whole genome shotgun (WGS) entry which is preliminary data.</text>
</comment>
<dbReference type="PANTHER" id="PTHR10117:SF54">
    <property type="entry name" value="TRANSIENT RECEPTOR POTENTIAL-GAMMA PROTEIN"/>
    <property type="match status" value="1"/>
</dbReference>
<dbReference type="InterPro" id="IPR036770">
    <property type="entry name" value="Ankyrin_rpt-contain_sf"/>
</dbReference>
<feature type="repeat" description="ANK" evidence="5">
    <location>
        <begin position="72"/>
        <end position="104"/>
    </location>
</feature>
<sequence>QGVTALHVAVQSHSEAMVEFLLHQKRMEVRDCALHAVRENQPRIVAMILDRLKETSSVLEFVGFTHSAEFPDYITPLILAAQCGHYEIIEMLLDRNHSISRPHPPRCLCSEVCRRILKEEDGLHVATAKLEVYRAISNPAYLCQSTDDPILMAFQLFKELHQCATVHQEFRAAYTQLSRECRTFAVELLACELSPNSRRCAGAKSLGKEQYVLSHVFPYPHMVILTTLCAGVVEMAISDLLLTTTLIM</sequence>
<dbReference type="InterPro" id="IPR002110">
    <property type="entry name" value="Ankyrin_rpt"/>
</dbReference>
<keyword evidence="2" id="KW-0677">Repeat</keyword>
<evidence type="ECO:0000313" key="8">
    <source>
        <dbReference type="Proteomes" id="UP001153148"/>
    </source>
</evidence>
<keyword evidence="4" id="KW-0407">Ion channel</keyword>
<dbReference type="Gene3D" id="1.25.40.20">
    <property type="entry name" value="Ankyrin repeat-containing domain"/>
    <property type="match status" value="1"/>
</dbReference>
<proteinExistence type="predicted"/>
<evidence type="ECO:0000259" key="6">
    <source>
        <dbReference type="SMART" id="SM01420"/>
    </source>
</evidence>
<dbReference type="SMART" id="SM00248">
    <property type="entry name" value="ANK"/>
    <property type="match status" value="2"/>
</dbReference>
<feature type="non-terminal residue" evidence="7">
    <location>
        <position position="1"/>
    </location>
</feature>
<dbReference type="SUPFAM" id="SSF48403">
    <property type="entry name" value="Ankyrin repeat"/>
    <property type="match status" value="1"/>
</dbReference>
<keyword evidence="1" id="KW-0813">Transport</keyword>
<keyword evidence="8" id="KW-1185">Reference proteome</keyword>
<evidence type="ECO:0000256" key="3">
    <source>
        <dbReference type="ARBA" id="ARBA00023065"/>
    </source>
</evidence>